<dbReference type="GO" id="GO:0005975">
    <property type="term" value="P:carbohydrate metabolic process"/>
    <property type="evidence" value="ECO:0007669"/>
    <property type="project" value="InterPro"/>
</dbReference>
<keyword evidence="6" id="KW-1185">Reference proteome</keyword>
<dbReference type="Gene3D" id="2.115.10.20">
    <property type="entry name" value="Glycosyl hydrolase domain, family 43"/>
    <property type="match status" value="1"/>
</dbReference>
<protein>
    <submittedName>
        <fullName evidence="5">Glycosyl transferase family protein</fullName>
    </submittedName>
</protein>
<dbReference type="SUPFAM" id="SSF75005">
    <property type="entry name" value="Arabinanase/levansucrase/invertase"/>
    <property type="match status" value="1"/>
</dbReference>
<reference evidence="5 6" key="1">
    <citation type="journal article" date="2014" name="Genome Announc.">
        <title>Draft Genome Sequence of the Agar-Degrading Bacterium Catenovulum sp. Strain DS-2, Isolated from Intestines of Haliotis diversicolor.</title>
        <authorList>
            <person name="Shan D."/>
            <person name="Li X."/>
            <person name="Gu Z."/>
            <person name="Wei G."/>
            <person name="Gao Z."/>
            <person name="Shao Z."/>
        </authorList>
    </citation>
    <scope>NUCLEOTIDE SEQUENCE [LARGE SCALE GENOMIC DNA]</scope>
    <source>
        <strain evidence="5 6">DS-2</strain>
    </source>
</reference>
<dbReference type="Proteomes" id="UP000019276">
    <property type="component" value="Unassembled WGS sequence"/>
</dbReference>
<evidence type="ECO:0000313" key="6">
    <source>
        <dbReference type="Proteomes" id="UP000019276"/>
    </source>
</evidence>
<dbReference type="InterPro" id="IPR023296">
    <property type="entry name" value="Glyco_hydro_beta-prop_sf"/>
</dbReference>
<proteinExistence type="inferred from homology"/>
<dbReference type="PATRIC" id="fig|1328313.3.peg.3378"/>
<dbReference type="GO" id="GO:0004553">
    <property type="term" value="F:hydrolase activity, hydrolyzing O-glycosyl compounds"/>
    <property type="evidence" value="ECO:0007669"/>
    <property type="project" value="InterPro"/>
</dbReference>
<keyword evidence="5" id="KW-0808">Transferase</keyword>
<dbReference type="STRING" id="1328313.DS2_16529"/>
<evidence type="ECO:0000313" key="5">
    <source>
        <dbReference type="EMBL" id="EWH08639.1"/>
    </source>
</evidence>
<accession>W7Q788</accession>
<evidence type="ECO:0000256" key="1">
    <source>
        <dbReference type="ARBA" id="ARBA00009865"/>
    </source>
</evidence>
<keyword evidence="3 4" id="KW-0326">Glycosidase</keyword>
<comment type="caution">
    <text evidence="5">The sequence shown here is derived from an EMBL/GenBank/DDBJ whole genome shotgun (WGS) entry which is preliminary data.</text>
</comment>
<dbReference type="eggNOG" id="COG3507">
    <property type="taxonomic scope" value="Bacteria"/>
</dbReference>
<dbReference type="CDD" id="cd08992">
    <property type="entry name" value="GH117"/>
    <property type="match status" value="1"/>
</dbReference>
<dbReference type="GO" id="GO:0016740">
    <property type="term" value="F:transferase activity"/>
    <property type="evidence" value="ECO:0007669"/>
    <property type="project" value="UniProtKB-KW"/>
</dbReference>
<evidence type="ECO:0000256" key="4">
    <source>
        <dbReference type="RuleBase" id="RU361187"/>
    </source>
</evidence>
<evidence type="ECO:0000256" key="2">
    <source>
        <dbReference type="ARBA" id="ARBA00022801"/>
    </source>
</evidence>
<dbReference type="PANTHER" id="PTHR35279:SF1">
    <property type="entry name" value="ARABINANASE_LEVANSUCRASE_INVERTASE"/>
    <property type="match status" value="1"/>
</dbReference>
<gene>
    <name evidence="5" type="ORF">DS2_16529</name>
</gene>
<dbReference type="AlphaFoldDB" id="W7Q788"/>
<dbReference type="InterPro" id="IPR006710">
    <property type="entry name" value="Glyco_hydro_43"/>
</dbReference>
<comment type="similarity">
    <text evidence="1 4">Belongs to the glycosyl hydrolase 43 family.</text>
</comment>
<name>W7Q788_9ALTE</name>
<dbReference type="EMBL" id="ARZY01000041">
    <property type="protein sequence ID" value="EWH08639.1"/>
    <property type="molecule type" value="Genomic_DNA"/>
</dbReference>
<sequence>MALGYGLNQLIKIIVNNIPFVRYSAIYCEYLIYAYSVEGHNMSEKKLSLASKRAIERGYDNKDSSWLIEFDVEPLQGDFEFQEGVIRRDPTAVILVDGLYHVWYTKGEGETVGFGSDNPEDKVFPWDLTEVWHATSTDGYTWKEQGRAIGRGEPGRFDDRAVFTPEVLAHDGKFYLVYQTVQFPYTNRQYEEIAIAWADSPFGPWNKSDAPILSPSKDGEWQGDEDNRFKVKSKGSFDSHKVHDPCLMVLNNKFYLYYKGETMGEGMNFGGREIKHGVAIADNVLGPYVKSEYNPISNSGHEVAVWNYKGGIASLITTDGPEKNTIQWAPDGINFEIMSHIKGAPEALGIFRDPEGKEIEAPGLEWGLCHKYDDSWNWNYICRYRIKRQILDAGTFQNSN</sequence>
<dbReference type="Pfam" id="PF04616">
    <property type="entry name" value="Glyco_hydro_43"/>
    <property type="match status" value="1"/>
</dbReference>
<organism evidence="5 6">
    <name type="scientific">Catenovulum agarivorans DS-2</name>
    <dbReference type="NCBI Taxonomy" id="1328313"/>
    <lineage>
        <taxon>Bacteria</taxon>
        <taxon>Pseudomonadati</taxon>
        <taxon>Pseudomonadota</taxon>
        <taxon>Gammaproteobacteria</taxon>
        <taxon>Alteromonadales</taxon>
        <taxon>Alteromonadaceae</taxon>
        <taxon>Catenovulum</taxon>
    </lineage>
</organism>
<dbReference type="PANTHER" id="PTHR35279">
    <property type="match status" value="1"/>
</dbReference>
<keyword evidence="2 4" id="KW-0378">Hydrolase</keyword>
<evidence type="ECO:0000256" key="3">
    <source>
        <dbReference type="ARBA" id="ARBA00023295"/>
    </source>
</evidence>